<protein>
    <recommendedName>
        <fullName evidence="11">Protein kinase domain-containing protein</fullName>
    </recommendedName>
</protein>
<evidence type="ECO:0000256" key="5">
    <source>
        <dbReference type="SAM" id="Phobius"/>
    </source>
</evidence>
<keyword evidence="10" id="KW-1185">Reference proteome</keyword>
<keyword evidence="6" id="KW-0732">Signal</keyword>
<dbReference type="Pfam" id="PF00560">
    <property type="entry name" value="LRR_1"/>
    <property type="match status" value="2"/>
</dbReference>
<keyword evidence="5" id="KW-0472">Membrane</keyword>
<evidence type="ECO:0000259" key="7">
    <source>
        <dbReference type="Pfam" id="PF07714"/>
    </source>
</evidence>
<evidence type="ECO:0008006" key="11">
    <source>
        <dbReference type="Google" id="ProtNLM"/>
    </source>
</evidence>
<evidence type="ECO:0000256" key="4">
    <source>
        <dbReference type="SAM" id="MobiDB-lite"/>
    </source>
</evidence>
<dbReference type="FunFam" id="3.80.10.10:FF:000717">
    <property type="entry name" value="Os02g0136900 protein"/>
    <property type="match status" value="1"/>
</dbReference>
<feature type="domain" description="Serine-threonine/tyrosine-protein kinase catalytic" evidence="7">
    <location>
        <begin position="417"/>
        <end position="536"/>
    </location>
</feature>
<dbReference type="InterPro" id="IPR046959">
    <property type="entry name" value="PRK1-6/SRF4-like"/>
</dbReference>
<feature type="region of interest" description="Disordered" evidence="4">
    <location>
        <begin position="209"/>
        <end position="271"/>
    </location>
</feature>
<organism evidence="9 10">
    <name type="scientific">Panicum virgatum</name>
    <name type="common">Blackwell switchgrass</name>
    <dbReference type="NCBI Taxonomy" id="38727"/>
    <lineage>
        <taxon>Eukaryota</taxon>
        <taxon>Viridiplantae</taxon>
        <taxon>Streptophyta</taxon>
        <taxon>Embryophyta</taxon>
        <taxon>Tracheophyta</taxon>
        <taxon>Spermatophyta</taxon>
        <taxon>Magnoliopsida</taxon>
        <taxon>Liliopsida</taxon>
        <taxon>Poales</taxon>
        <taxon>Poaceae</taxon>
        <taxon>PACMAD clade</taxon>
        <taxon>Panicoideae</taxon>
        <taxon>Panicodae</taxon>
        <taxon>Paniceae</taxon>
        <taxon>Panicinae</taxon>
        <taxon>Panicum</taxon>
        <taxon>Panicum sect. Hiantes</taxon>
    </lineage>
</organism>
<dbReference type="EMBL" id="CM029038">
    <property type="protein sequence ID" value="KAG2648384.1"/>
    <property type="molecule type" value="Genomic_DNA"/>
</dbReference>
<feature type="signal peptide" evidence="6">
    <location>
        <begin position="1"/>
        <end position="25"/>
    </location>
</feature>
<feature type="transmembrane region" description="Helical" evidence="5">
    <location>
        <begin position="277"/>
        <end position="299"/>
    </location>
</feature>
<proteinExistence type="predicted"/>
<evidence type="ECO:0000256" key="2">
    <source>
        <dbReference type="ARBA" id="ARBA00022614"/>
    </source>
</evidence>
<keyword evidence="2" id="KW-0433">Leucine-rich repeat</keyword>
<dbReference type="GO" id="GO:0016020">
    <property type="term" value="C:membrane"/>
    <property type="evidence" value="ECO:0007669"/>
    <property type="project" value="UniProtKB-SubCell"/>
</dbReference>
<evidence type="ECO:0000313" key="10">
    <source>
        <dbReference type="Proteomes" id="UP000823388"/>
    </source>
</evidence>
<evidence type="ECO:0000313" key="9">
    <source>
        <dbReference type="EMBL" id="KAG2648384.1"/>
    </source>
</evidence>
<dbReference type="InterPro" id="IPR001245">
    <property type="entry name" value="Ser-Thr/Tyr_kinase_cat_dom"/>
</dbReference>
<evidence type="ECO:0000256" key="1">
    <source>
        <dbReference type="ARBA" id="ARBA00004370"/>
    </source>
</evidence>
<feature type="domain" description="Leucine-rich repeat-containing N-terminal plant-type" evidence="8">
    <location>
        <begin position="39"/>
        <end position="78"/>
    </location>
</feature>
<dbReference type="InterPro" id="IPR011009">
    <property type="entry name" value="Kinase-like_dom_sf"/>
</dbReference>
<dbReference type="Gene3D" id="3.80.10.10">
    <property type="entry name" value="Ribonuclease Inhibitor"/>
    <property type="match status" value="1"/>
</dbReference>
<accession>A0A8T0WTD0</accession>
<keyword evidence="5" id="KW-1133">Transmembrane helix</keyword>
<dbReference type="SUPFAM" id="SSF56112">
    <property type="entry name" value="Protein kinase-like (PK-like)"/>
    <property type="match status" value="1"/>
</dbReference>
<evidence type="ECO:0000256" key="6">
    <source>
        <dbReference type="SAM" id="SignalP"/>
    </source>
</evidence>
<dbReference type="InterPro" id="IPR013210">
    <property type="entry name" value="LRR_N_plant-typ"/>
</dbReference>
<evidence type="ECO:0000259" key="8">
    <source>
        <dbReference type="Pfam" id="PF08263"/>
    </source>
</evidence>
<dbReference type="PANTHER" id="PTHR48007">
    <property type="entry name" value="LEUCINE-RICH REPEAT RECEPTOR-LIKE PROTEIN KINASE PXC1"/>
    <property type="match status" value="1"/>
</dbReference>
<dbReference type="InterPro" id="IPR032675">
    <property type="entry name" value="LRR_dom_sf"/>
</dbReference>
<keyword evidence="3" id="KW-0677">Repeat</keyword>
<name>A0A8T0WTD0_PANVG</name>
<dbReference type="InterPro" id="IPR001611">
    <property type="entry name" value="Leu-rich_rpt"/>
</dbReference>
<feature type="compositionally biased region" description="Pro residues" evidence="4">
    <location>
        <begin position="209"/>
        <end position="244"/>
    </location>
</feature>
<dbReference type="Proteomes" id="UP000823388">
    <property type="component" value="Chromosome 1N"/>
</dbReference>
<dbReference type="AlphaFoldDB" id="A0A8T0WTD0"/>
<dbReference type="Pfam" id="PF07714">
    <property type="entry name" value="PK_Tyr_Ser-Thr"/>
    <property type="match status" value="1"/>
</dbReference>
<dbReference type="Gene3D" id="1.10.510.10">
    <property type="entry name" value="Transferase(Phosphotransferase) domain 1"/>
    <property type="match status" value="1"/>
</dbReference>
<comment type="subcellular location">
    <subcellularLocation>
        <location evidence="1">Membrane</location>
    </subcellularLocation>
</comment>
<dbReference type="SUPFAM" id="SSF52058">
    <property type="entry name" value="L domain-like"/>
    <property type="match status" value="1"/>
</dbReference>
<gene>
    <name evidence="9" type="ORF">PVAP13_1NG030200</name>
</gene>
<evidence type="ECO:0000256" key="3">
    <source>
        <dbReference type="ARBA" id="ARBA00022737"/>
    </source>
</evidence>
<feature type="chain" id="PRO_5035766414" description="Protein kinase domain-containing protein" evidence="6">
    <location>
        <begin position="26"/>
        <end position="537"/>
    </location>
</feature>
<reference evidence="9" key="1">
    <citation type="submission" date="2020-05" db="EMBL/GenBank/DDBJ databases">
        <title>WGS assembly of Panicum virgatum.</title>
        <authorList>
            <person name="Lovell J.T."/>
            <person name="Jenkins J."/>
            <person name="Shu S."/>
            <person name="Juenger T.E."/>
            <person name="Schmutz J."/>
        </authorList>
    </citation>
    <scope>NUCLEOTIDE SEQUENCE</scope>
    <source>
        <strain evidence="9">AP13</strain>
    </source>
</reference>
<comment type="caution">
    <text evidence="9">The sequence shown here is derived from an EMBL/GenBank/DDBJ whole genome shotgun (WGS) entry which is preliminary data.</text>
</comment>
<dbReference type="GO" id="GO:0004672">
    <property type="term" value="F:protein kinase activity"/>
    <property type="evidence" value="ECO:0007669"/>
    <property type="project" value="InterPro"/>
</dbReference>
<dbReference type="PANTHER" id="PTHR48007:SF3">
    <property type="entry name" value="PROTEIN KINASE DOMAIN-CONTAINING PROTEIN"/>
    <property type="match status" value="1"/>
</dbReference>
<dbReference type="Pfam" id="PF08263">
    <property type="entry name" value="LRRNT_2"/>
    <property type="match status" value="1"/>
</dbReference>
<sequence>MRGGRAREHLGVTLWLAFCLLRLHAFPFPIPFVEPYTRQQDVDAINDLYVALGLPDLDGWTALGGDPCKEAWQGVQCDGPNVSSIELRAAGLGGKLSRTLGDFTALTLLDLSNNKIGGAIPQSLPPALAQLDLSSNSLSGELPDSMATLSSLSTLHVQNNQLSGTLDVLVDLPLKDLNVENNQFSGPIPEKLLSIPKFLRDGNKFTIPPIPGFSPTPGTPPPLVPSTSPPSPKHVPAPAAPQEPPVLSGSHPPIYVIPATSQDAPPRHKKKVSPAKATGLSILAAGSLSITVVAIVFTVSKWRQKRTLRAGYLSGVEMSTPSWVREPPRVSAVAKPERCHSGAEGKIDWPPREIVKAAGSSMYHPSFKNSSKDIIVSDKNVQGGSEDQTQQFPFTFFTVASLQQHTNSFSDQNLIRETCFGKIYLADHPGSKFSVLKLGGDTAKMPAAEFLKIVQDISELRHPNVEELVGCCVDHGQRLLVYKHFSDSTLNDMMQFEHRASDPAETLSWDARLAVALEAATALEYVLPRSSHRALAN</sequence>
<keyword evidence="5" id="KW-0812">Transmembrane</keyword>